<gene>
    <name evidence="1" type="ORF">SCHPADRAFT_901408</name>
</gene>
<name>A0A0H2S4L9_9AGAM</name>
<dbReference type="InParanoid" id="A0A0H2S4L9"/>
<organism evidence="1 2">
    <name type="scientific">Schizopora paradoxa</name>
    <dbReference type="NCBI Taxonomy" id="27342"/>
    <lineage>
        <taxon>Eukaryota</taxon>
        <taxon>Fungi</taxon>
        <taxon>Dikarya</taxon>
        <taxon>Basidiomycota</taxon>
        <taxon>Agaricomycotina</taxon>
        <taxon>Agaricomycetes</taxon>
        <taxon>Hymenochaetales</taxon>
        <taxon>Schizoporaceae</taxon>
        <taxon>Schizopora</taxon>
    </lineage>
</organism>
<protein>
    <submittedName>
        <fullName evidence="1">Uncharacterized protein</fullName>
    </submittedName>
</protein>
<proteinExistence type="predicted"/>
<reference evidence="1 2" key="1">
    <citation type="submission" date="2015-04" db="EMBL/GenBank/DDBJ databases">
        <title>Complete genome sequence of Schizopora paradoxa KUC8140, a cosmopolitan wood degrader in East Asia.</title>
        <authorList>
            <consortium name="DOE Joint Genome Institute"/>
            <person name="Min B."/>
            <person name="Park H."/>
            <person name="Jang Y."/>
            <person name="Kim J.-J."/>
            <person name="Kim K.H."/>
            <person name="Pangilinan J."/>
            <person name="Lipzen A."/>
            <person name="Riley R."/>
            <person name="Grigoriev I.V."/>
            <person name="Spatafora J.W."/>
            <person name="Choi I.-G."/>
        </authorList>
    </citation>
    <scope>NUCLEOTIDE SEQUENCE [LARGE SCALE GENOMIC DNA]</scope>
    <source>
        <strain evidence="1 2">KUC8140</strain>
    </source>
</reference>
<sequence length="99" mass="11411">MPYEFLSTTTNPYPHVRFTNGSIIFPMVESIDSRRASKVTARQLVRFLDGIERDYPNEEYMLVLSEDYYITSTGEVGKPQSILRNGVDGLPFKSNWRSL</sequence>
<dbReference type="Proteomes" id="UP000053477">
    <property type="component" value="Unassembled WGS sequence"/>
</dbReference>
<keyword evidence="2" id="KW-1185">Reference proteome</keyword>
<dbReference type="EMBL" id="KQ085914">
    <property type="protein sequence ID" value="KLO16613.1"/>
    <property type="molecule type" value="Genomic_DNA"/>
</dbReference>
<dbReference type="AlphaFoldDB" id="A0A0H2S4L9"/>
<accession>A0A0H2S4L9</accession>
<evidence type="ECO:0000313" key="2">
    <source>
        <dbReference type="Proteomes" id="UP000053477"/>
    </source>
</evidence>
<evidence type="ECO:0000313" key="1">
    <source>
        <dbReference type="EMBL" id="KLO16613.1"/>
    </source>
</evidence>